<name>A0A1F8G6G4_9BACT</name>
<proteinExistence type="predicted"/>
<comment type="caution">
    <text evidence="1">The sequence shown here is derived from an EMBL/GenBank/DDBJ whole genome shotgun (WGS) entry which is preliminary data.</text>
</comment>
<evidence type="ECO:0000313" key="1">
    <source>
        <dbReference type="EMBL" id="OGN20348.1"/>
    </source>
</evidence>
<dbReference type="AlphaFoldDB" id="A0A1F8G6G4"/>
<dbReference type="EMBL" id="MGKD01000005">
    <property type="protein sequence ID" value="OGN20348.1"/>
    <property type="molecule type" value="Genomic_DNA"/>
</dbReference>
<evidence type="ECO:0000313" key="2">
    <source>
        <dbReference type="Proteomes" id="UP000177478"/>
    </source>
</evidence>
<dbReference type="InterPro" id="IPR011604">
    <property type="entry name" value="PDDEXK-like_dom_sf"/>
</dbReference>
<gene>
    <name evidence="1" type="ORF">A3F25_00855</name>
</gene>
<accession>A0A1F8G6G4</accession>
<protein>
    <recommendedName>
        <fullName evidence="3">PD-(D/E)XK endonuclease-like domain-containing protein</fullName>
    </recommendedName>
</protein>
<reference evidence="1 2" key="1">
    <citation type="journal article" date="2016" name="Nat. Commun.">
        <title>Thousands of microbial genomes shed light on interconnected biogeochemical processes in an aquifer system.</title>
        <authorList>
            <person name="Anantharaman K."/>
            <person name="Brown C.T."/>
            <person name="Hug L.A."/>
            <person name="Sharon I."/>
            <person name="Castelle C.J."/>
            <person name="Probst A.J."/>
            <person name="Thomas B.C."/>
            <person name="Singh A."/>
            <person name="Wilkins M.J."/>
            <person name="Karaoz U."/>
            <person name="Brodie E.L."/>
            <person name="Williams K.H."/>
            <person name="Hubbard S.S."/>
            <person name="Banfield J.F."/>
        </authorList>
    </citation>
    <scope>NUCLEOTIDE SEQUENCE [LARGE SCALE GENOMIC DNA]</scope>
</reference>
<dbReference type="STRING" id="1802689.A3F25_00855"/>
<evidence type="ECO:0008006" key="3">
    <source>
        <dbReference type="Google" id="ProtNLM"/>
    </source>
</evidence>
<sequence>MAWYKTLQEFMSGNGYEEDGIWYPRVTSIVGIKAKPALYSFYASMPSFAAGEAMKEKSAEEGTLLHETVEAIFKKELVTVPDSIKPAMDAFMEFYSNNQIVVHKVEERLVSHKHRYAGTMDVLADLNGQLGVLDIKTSIAIYRDYQIQTSAYVEALKENPNMPELTRWILRVDQSKKCLHCGASLREKGGRQKIRKENGPCEHEWGPMTGEYEIKELKTFTSDIKAFLAAKTLWEWENEYWLTRLGY</sequence>
<dbReference type="Gene3D" id="3.90.320.10">
    <property type="match status" value="1"/>
</dbReference>
<dbReference type="Proteomes" id="UP000177478">
    <property type="component" value="Unassembled WGS sequence"/>
</dbReference>
<organism evidence="1 2">
    <name type="scientific">Candidatus Yanofskybacteria bacterium RIFCSPHIGHO2_12_FULL_45_19b</name>
    <dbReference type="NCBI Taxonomy" id="1802689"/>
    <lineage>
        <taxon>Bacteria</taxon>
        <taxon>Candidatus Yanofskyibacteriota</taxon>
    </lineage>
</organism>